<keyword evidence="9" id="KW-1185">Reference proteome</keyword>
<evidence type="ECO:0000256" key="3">
    <source>
        <dbReference type="ARBA" id="ARBA00023134"/>
    </source>
</evidence>
<dbReference type="InterPro" id="IPR009071">
    <property type="entry name" value="HMG_box_dom"/>
</dbReference>
<feature type="compositionally biased region" description="Low complexity" evidence="5">
    <location>
        <begin position="80"/>
        <end position="95"/>
    </location>
</feature>
<evidence type="ECO:0000256" key="5">
    <source>
        <dbReference type="SAM" id="MobiDB-lite"/>
    </source>
</evidence>
<dbReference type="SUPFAM" id="SSF47095">
    <property type="entry name" value="HMG-box"/>
    <property type="match status" value="1"/>
</dbReference>
<proteinExistence type="inferred from homology"/>
<feature type="compositionally biased region" description="Basic and acidic residues" evidence="5">
    <location>
        <begin position="133"/>
        <end position="142"/>
    </location>
</feature>
<reference evidence="8 9" key="1">
    <citation type="journal article" date="2019" name="Genome Biol. Evol.">
        <title>Whole-Genome Sequencing of the Giant Devil Catfish, Bagarius yarrelli.</title>
        <authorList>
            <person name="Jiang W."/>
            <person name="Lv Y."/>
            <person name="Cheng L."/>
            <person name="Yang K."/>
            <person name="Chao B."/>
            <person name="Wang X."/>
            <person name="Li Y."/>
            <person name="Pan X."/>
            <person name="You X."/>
            <person name="Zhang Y."/>
            <person name="Yang J."/>
            <person name="Li J."/>
            <person name="Zhang X."/>
            <person name="Liu S."/>
            <person name="Sun C."/>
            <person name="Yang J."/>
            <person name="Shi Q."/>
        </authorList>
    </citation>
    <scope>NUCLEOTIDE SEQUENCE [LARGE SCALE GENOMIC DNA]</scope>
    <source>
        <strain evidence="8">JWS20170419001</strain>
        <tissue evidence="8">Muscle</tissue>
    </source>
</reference>
<feature type="DNA-binding region" description="HMG box" evidence="4">
    <location>
        <begin position="263"/>
        <end position="334"/>
    </location>
</feature>
<dbReference type="InterPro" id="IPR036910">
    <property type="entry name" value="HMG_box_dom_sf"/>
</dbReference>
<dbReference type="PROSITE" id="PS51720">
    <property type="entry name" value="G_AIG1"/>
    <property type="match status" value="2"/>
</dbReference>
<organism evidence="8 9">
    <name type="scientific">Bagarius yarrelli</name>
    <name type="common">Goonch</name>
    <name type="synonym">Bagrus yarrelli</name>
    <dbReference type="NCBI Taxonomy" id="175774"/>
    <lineage>
        <taxon>Eukaryota</taxon>
        <taxon>Metazoa</taxon>
        <taxon>Chordata</taxon>
        <taxon>Craniata</taxon>
        <taxon>Vertebrata</taxon>
        <taxon>Euteleostomi</taxon>
        <taxon>Actinopterygii</taxon>
        <taxon>Neopterygii</taxon>
        <taxon>Teleostei</taxon>
        <taxon>Ostariophysi</taxon>
        <taxon>Siluriformes</taxon>
        <taxon>Sisoridae</taxon>
        <taxon>Sisorinae</taxon>
        <taxon>Bagarius</taxon>
    </lineage>
</organism>
<comment type="caution">
    <text evidence="8">The sequence shown here is derived from an EMBL/GenBank/DDBJ whole genome shotgun (WGS) entry which is preliminary data.</text>
</comment>
<gene>
    <name evidence="8" type="ORF">Baya_4757</name>
</gene>
<feature type="region of interest" description="Disordered" evidence="5">
    <location>
        <begin position="324"/>
        <end position="404"/>
    </location>
</feature>
<dbReference type="Pfam" id="PF00505">
    <property type="entry name" value="HMG_box"/>
    <property type="match status" value="1"/>
</dbReference>
<dbReference type="Proteomes" id="UP000319801">
    <property type="component" value="Unassembled WGS sequence"/>
</dbReference>
<feature type="compositionally biased region" description="Basic residues" evidence="5">
    <location>
        <begin position="247"/>
        <end position="264"/>
    </location>
</feature>
<dbReference type="PROSITE" id="PS50118">
    <property type="entry name" value="HMG_BOX_2"/>
    <property type="match status" value="1"/>
</dbReference>
<evidence type="ECO:0000313" key="9">
    <source>
        <dbReference type="Proteomes" id="UP000319801"/>
    </source>
</evidence>
<feature type="domain" description="HMG box" evidence="6">
    <location>
        <begin position="263"/>
        <end position="334"/>
    </location>
</feature>
<dbReference type="InterPro" id="IPR045058">
    <property type="entry name" value="GIMA/IAN/Toc"/>
</dbReference>
<feature type="region of interest" description="Disordered" evidence="5">
    <location>
        <begin position="1219"/>
        <end position="1241"/>
    </location>
</feature>
<dbReference type="GO" id="GO:0005525">
    <property type="term" value="F:GTP binding"/>
    <property type="evidence" value="ECO:0007669"/>
    <property type="project" value="UniProtKB-KW"/>
</dbReference>
<evidence type="ECO:0000256" key="4">
    <source>
        <dbReference type="PROSITE-ProRule" id="PRU00267"/>
    </source>
</evidence>
<evidence type="ECO:0000256" key="2">
    <source>
        <dbReference type="ARBA" id="ARBA00022741"/>
    </source>
</evidence>
<accession>A0A556TTG7</accession>
<feature type="region of interest" description="Disordered" evidence="5">
    <location>
        <begin position="1"/>
        <end position="264"/>
    </location>
</feature>
<feature type="domain" description="AIG1-type G" evidence="7">
    <location>
        <begin position="1024"/>
        <end position="1222"/>
    </location>
</feature>
<keyword evidence="4" id="KW-0539">Nucleus</keyword>
<dbReference type="InterPro" id="IPR006703">
    <property type="entry name" value="G_AIG1"/>
</dbReference>
<dbReference type="Pfam" id="PF04548">
    <property type="entry name" value="AIG1"/>
    <property type="match status" value="2"/>
</dbReference>
<name>A0A556TTG7_BAGYA</name>
<dbReference type="Gene3D" id="3.40.50.300">
    <property type="entry name" value="P-loop containing nucleotide triphosphate hydrolases"/>
    <property type="match status" value="2"/>
</dbReference>
<sequence>MEGEVSLVAGRSQREKRRSYKDLLREEEIIDAEVRKSSKKRPKESDGFAVNSELHKKKKKHHDDYHHIDHHKKKKRPFDSHGSSMSASAPSGSSHDGMTAMGLLQAITSPTAVGSEPCPTLPKKPAYPSLPSAKDRRRDSMPTHKPAKKKPHVTREALPMVGQEVELEGHYGGSYELEDNSSFSAEDEGGGQLVIDDSLNQFRKKSKKSKKSKKKKDKEKERRHGNKSNGSSDMGLYTGGRSGSHGDKKKKKEKARLKAEKSKKKVLTAYQIFSKEYRLSILEEQPGLDFGDLSKKLADAWKQLPEGDKQVWRERAEYLQHRQMKYESTTSKHSKHSQSKPAKDTSKNKGVAHFPGVVSLNPASAQTVPVAPKRPEPTVNSSQNGPSLAPVTEPSPSPLRDPEVDPIDAAAHLQLLGESLSLIGRRLQETEGRVGMQVGGDNQEVLLRDSTGSQSSSTPEVRLILVGNMGCGKTLTADTLLNESSNTTALMPSRLSEVRSGVSEGRRLKVVETPRWYWKGEHLEGSVQRETEKALSLMAPGPHAFLILVPVGQFTEMEGRIPVELERVFGRGALQHTLVLLTCGDYLAGRNHEHYVRMGESGLGAMVTECGGRWHVINNRRPEDRKQVEQLTKTSGGCYLPSPMQRQIEEGMREKERELTRSYSLRQEDLVHQDCRMLSQTAWSKEETLDESGRRKIRIRSMGPATGRVISQQLANGLRSQTWYDDAAAELRQKQSSFKLSKEGAILSQMSETDQPAINPNNQNFINTIYYHISTMDDTSSASPTASYSPSLKTFSSSSYSSAAFAPSSSNNFSSYSSSTLPSFPTKALSSSSSTYHSSFSSSSLPSSPTKALPASFSTAINGTSPINGTSSSSSTYHSSYSSSTLPSSPTKALSPSISTGNATSSLSSTSFSSFSPYTDTYFSPSYNDLSASSSTRIASTPTSSAFSSFSSSSAFSAVSSNTQASVFSPTTEVSSSFPSTNASTSSKISSSSYSSTYASSLSSPTTLSERSTTASSFFSSDSSDELRLVMLGRTGSGKSAAGNAILGCDEFKIRKDDATGATTQSCVKGTAMIGKKRVTVVDTPDWFWPPENMATHLSACMDLCTPGPHVFLLCVPVTLPGRSNLHDLCSLKNTFGPDDIQHRTLVLFTHSDKLKDGNVEAYIAAKRPELLELVEKCEDRFHVLKQGRNEGNIGELLEKVEQAVKESGGSHYRCKEQGEVGRERMTQLRRGRGGDDDIDRAKSATLHSLKEEEEVEQEEKNASTLKSTATSVASVLGTVLRFVGQKLGEGAQQVPKPLAGGAVLGGVLGLYFGGPIGGAVGATAGSAAAEYGRRKYNKPKTD</sequence>
<dbReference type="EMBL" id="VCAZ01000017">
    <property type="protein sequence ID" value="TSK62629.1"/>
    <property type="molecule type" value="Genomic_DNA"/>
</dbReference>
<feature type="region of interest" description="Disordered" evidence="5">
    <location>
        <begin position="971"/>
        <end position="993"/>
    </location>
</feature>
<feature type="compositionally biased region" description="Basic residues" evidence="5">
    <location>
        <begin position="202"/>
        <end position="226"/>
    </location>
</feature>
<dbReference type="SMART" id="SM00398">
    <property type="entry name" value="HMG"/>
    <property type="match status" value="1"/>
</dbReference>
<dbReference type="Gene3D" id="1.10.30.10">
    <property type="entry name" value="High mobility group box domain"/>
    <property type="match status" value="1"/>
</dbReference>
<feature type="compositionally biased region" description="Low complexity" evidence="5">
    <location>
        <begin position="975"/>
        <end position="993"/>
    </location>
</feature>
<dbReference type="CDD" id="cd21982">
    <property type="entry name" value="HMG-box_HMGXB4"/>
    <property type="match status" value="1"/>
</dbReference>
<dbReference type="InterPro" id="IPR027417">
    <property type="entry name" value="P-loop_NTPase"/>
</dbReference>
<evidence type="ECO:0000259" key="7">
    <source>
        <dbReference type="PROSITE" id="PS51720"/>
    </source>
</evidence>
<dbReference type="SUPFAM" id="SSF52540">
    <property type="entry name" value="P-loop containing nucleoside triphosphate hydrolases"/>
    <property type="match status" value="2"/>
</dbReference>
<dbReference type="InterPro" id="IPR048016">
    <property type="entry name" value="HMGXB4_HMG-box"/>
</dbReference>
<dbReference type="PANTHER" id="PTHR10903:SF167">
    <property type="entry name" value="GTPASE IMAP FAMILY MEMBER 6-RELATED"/>
    <property type="match status" value="1"/>
</dbReference>
<feature type="compositionally biased region" description="Basic and acidic residues" evidence="5">
    <location>
        <begin position="20"/>
        <end position="36"/>
    </location>
</feature>
<evidence type="ECO:0000256" key="1">
    <source>
        <dbReference type="ARBA" id="ARBA00008535"/>
    </source>
</evidence>
<dbReference type="GO" id="GO:0005634">
    <property type="term" value="C:nucleus"/>
    <property type="evidence" value="ECO:0007669"/>
    <property type="project" value="UniProtKB-UniRule"/>
</dbReference>
<dbReference type="PANTHER" id="PTHR10903">
    <property type="entry name" value="GTPASE, IMAP FAMILY MEMBER-RELATED"/>
    <property type="match status" value="1"/>
</dbReference>
<evidence type="ECO:0000259" key="6">
    <source>
        <dbReference type="PROSITE" id="PS50118"/>
    </source>
</evidence>
<keyword evidence="3" id="KW-0342">GTP-binding</keyword>
<comment type="similarity">
    <text evidence="1">Belongs to the TRAFAC class TrmE-Era-EngA-EngB-Septin-like GTPase superfamily. AIG1/Toc34/Toc159-like paraseptin GTPase family. IAN subfamily.</text>
</comment>
<evidence type="ECO:0000313" key="8">
    <source>
        <dbReference type="EMBL" id="TSK62629.1"/>
    </source>
</evidence>
<dbReference type="OrthoDB" id="8954335at2759"/>
<keyword evidence="2" id="KW-0547">Nucleotide-binding</keyword>
<feature type="domain" description="AIG1-type G" evidence="7">
    <location>
        <begin position="458"/>
        <end position="669"/>
    </location>
</feature>
<dbReference type="GO" id="GO:0003677">
    <property type="term" value="F:DNA binding"/>
    <property type="evidence" value="ECO:0007669"/>
    <property type="project" value="UniProtKB-UniRule"/>
</dbReference>
<protein>
    <submittedName>
        <fullName evidence="8">HMG box-containing protein 4</fullName>
    </submittedName>
</protein>
<keyword evidence="4" id="KW-0238">DNA-binding</keyword>